<evidence type="ECO:0000256" key="1">
    <source>
        <dbReference type="SAM" id="MobiDB-lite"/>
    </source>
</evidence>
<feature type="compositionally biased region" description="Polar residues" evidence="1">
    <location>
        <begin position="62"/>
        <end position="75"/>
    </location>
</feature>
<feature type="region of interest" description="Disordered" evidence="1">
    <location>
        <begin position="318"/>
        <end position="356"/>
    </location>
</feature>
<dbReference type="Proteomes" id="UP000199147">
    <property type="component" value="Unassembled WGS sequence"/>
</dbReference>
<dbReference type="AlphaFoldDB" id="A0A0H5RHH7"/>
<dbReference type="EMBL" id="CWKH01000001">
    <property type="protein sequence ID" value="CRZ13640.1"/>
    <property type="molecule type" value="Genomic_DNA"/>
</dbReference>
<feature type="transmembrane region" description="Helical" evidence="2">
    <location>
        <begin position="286"/>
        <end position="310"/>
    </location>
</feature>
<accession>A0A0H5RHH7</accession>
<keyword evidence="2" id="KW-0472">Membrane</keyword>
<evidence type="ECO:0000256" key="2">
    <source>
        <dbReference type="SAM" id="Phobius"/>
    </source>
</evidence>
<sequence length="356" mass="37203" precursor="true">MGGQFRRRPLTVPRDQPLTSLNIAYIGLMSQHTSASRHRRLVVALFAAAMLAAAPACAAGESPNSTSPAAPQSDSGFAPAPEGGAGLKEAPVPTEVKRDIVKTASMSITTGNPTAVADKAVSLAADAGGRVDSRSEDAGSSSGRAHIALALRVPAAKLEGTLDEFKKLGTVQTVEVRAEDVTSQRVDLDARIKALQTSVDRLLGIMRDAKDPEALVKAEDALSQRQADLDSLRAQRTQLGDQIDYSTVNLDITAEQIGGPAPQYQGFWGQVERGWHGLVSVASGAVMLFGLLLPWLAAVVIAAVIIVAVIRLTRPRRGQPSAARQAGGQDGQLQRQGAAADQNENGEGDPVPPPGP</sequence>
<feature type="domain" description="DUF4349" evidence="3">
    <location>
        <begin position="98"/>
        <end position="306"/>
    </location>
</feature>
<keyword evidence="2" id="KW-0812">Transmembrane</keyword>
<reference evidence="5" key="1">
    <citation type="submission" date="2015-07" db="EMBL/GenBank/DDBJ databases">
        <authorList>
            <person name="Urmite Genomes"/>
        </authorList>
    </citation>
    <scope>NUCLEOTIDE SEQUENCE [LARGE SCALE GENOMIC DNA]</scope>
    <source>
        <strain evidence="5">type strain: ATCC 49404</strain>
    </source>
</reference>
<proteinExistence type="predicted"/>
<organism evidence="4 5">
    <name type="scientific">Mycolicibacterium neworleansense</name>
    <dbReference type="NCBI Taxonomy" id="146018"/>
    <lineage>
        <taxon>Bacteria</taxon>
        <taxon>Bacillati</taxon>
        <taxon>Actinomycetota</taxon>
        <taxon>Actinomycetes</taxon>
        <taxon>Mycobacteriales</taxon>
        <taxon>Mycobacteriaceae</taxon>
        <taxon>Mycolicibacterium</taxon>
    </lineage>
</organism>
<dbReference type="Pfam" id="PF14257">
    <property type="entry name" value="DUF4349"/>
    <property type="match status" value="1"/>
</dbReference>
<dbReference type="STRING" id="146018.BN2156_00478"/>
<gene>
    <name evidence="4" type="ORF">BN2156_00478</name>
</gene>
<evidence type="ECO:0000259" key="3">
    <source>
        <dbReference type="Pfam" id="PF14257"/>
    </source>
</evidence>
<keyword evidence="5" id="KW-1185">Reference proteome</keyword>
<name>A0A0H5RHH7_9MYCO</name>
<feature type="region of interest" description="Disordered" evidence="1">
    <location>
        <begin position="58"/>
        <end position="94"/>
    </location>
</feature>
<keyword evidence="2" id="KW-1133">Transmembrane helix</keyword>
<dbReference type="InterPro" id="IPR025645">
    <property type="entry name" value="DUF4349"/>
</dbReference>
<evidence type="ECO:0000313" key="5">
    <source>
        <dbReference type="Proteomes" id="UP000199147"/>
    </source>
</evidence>
<protein>
    <recommendedName>
        <fullName evidence="3">DUF4349 domain-containing protein</fullName>
    </recommendedName>
</protein>
<evidence type="ECO:0000313" key="4">
    <source>
        <dbReference type="EMBL" id="CRZ13640.1"/>
    </source>
</evidence>